<dbReference type="PROSITE" id="PS00086">
    <property type="entry name" value="CYTOCHROME_P450"/>
    <property type="match status" value="1"/>
</dbReference>
<dbReference type="CDD" id="cd11056">
    <property type="entry name" value="CYP6-like"/>
    <property type="match status" value="1"/>
</dbReference>
<evidence type="ECO:0000256" key="10">
    <source>
        <dbReference type="ARBA" id="ARBA00023002"/>
    </source>
</evidence>
<comment type="subcellular location">
    <subcellularLocation>
        <location evidence="4">Endoplasmic reticulum membrane</location>
        <topology evidence="4">Peripheral membrane protein</topology>
    </subcellularLocation>
    <subcellularLocation>
        <location evidence="3">Microsome membrane</location>
        <topology evidence="3">Peripheral membrane protein</topology>
    </subcellularLocation>
</comment>
<protein>
    <recommendedName>
        <fullName evidence="18">Cytochrome P450</fullName>
    </recommendedName>
</protein>
<dbReference type="PRINTS" id="PR00385">
    <property type="entry name" value="P450"/>
</dbReference>
<evidence type="ECO:0000256" key="1">
    <source>
        <dbReference type="ARBA" id="ARBA00001971"/>
    </source>
</evidence>
<dbReference type="Proteomes" id="UP001153620">
    <property type="component" value="Chromosome 2"/>
</dbReference>
<keyword evidence="7 14" id="KW-0479">Metal-binding</keyword>
<dbReference type="FunFam" id="1.10.630.10:FF:000042">
    <property type="entry name" value="Cytochrome P450"/>
    <property type="match status" value="1"/>
</dbReference>
<dbReference type="PANTHER" id="PTHR24292:SF84">
    <property type="entry name" value="CYTOCHROME P450 28A5-RELATED"/>
    <property type="match status" value="1"/>
</dbReference>
<dbReference type="GO" id="GO:0020037">
    <property type="term" value="F:heme binding"/>
    <property type="evidence" value="ECO:0007669"/>
    <property type="project" value="InterPro"/>
</dbReference>
<evidence type="ECO:0000256" key="5">
    <source>
        <dbReference type="ARBA" id="ARBA00010617"/>
    </source>
</evidence>
<evidence type="ECO:0000256" key="4">
    <source>
        <dbReference type="ARBA" id="ARBA00004406"/>
    </source>
</evidence>
<evidence type="ECO:0000313" key="16">
    <source>
        <dbReference type="EMBL" id="CAG9805403.1"/>
    </source>
</evidence>
<keyword evidence="6 14" id="KW-0349">Heme</keyword>
<reference evidence="16" key="1">
    <citation type="submission" date="2022-01" db="EMBL/GenBank/DDBJ databases">
        <authorList>
            <person name="King R."/>
        </authorList>
    </citation>
    <scope>NUCLEOTIDE SEQUENCE</scope>
</reference>
<keyword evidence="8" id="KW-0256">Endoplasmic reticulum</keyword>
<dbReference type="Pfam" id="PF00067">
    <property type="entry name" value="p450"/>
    <property type="match status" value="1"/>
</dbReference>
<comment type="similarity">
    <text evidence="5 15">Belongs to the cytochrome P450 family.</text>
</comment>
<dbReference type="PANTHER" id="PTHR24292">
    <property type="entry name" value="CYTOCHROME P450"/>
    <property type="match status" value="1"/>
</dbReference>
<keyword evidence="12 15" id="KW-0503">Monooxygenase</keyword>
<proteinExistence type="inferred from homology"/>
<comment type="cofactor">
    <cofactor evidence="1 14">
        <name>heme</name>
        <dbReference type="ChEBI" id="CHEBI:30413"/>
    </cofactor>
</comment>
<dbReference type="GO" id="GO:0004497">
    <property type="term" value="F:monooxygenase activity"/>
    <property type="evidence" value="ECO:0007669"/>
    <property type="project" value="UniProtKB-KW"/>
</dbReference>
<evidence type="ECO:0000256" key="12">
    <source>
        <dbReference type="ARBA" id="ARBA00023033"/>
    </source>
</evidence>
<evidence type="ECO:0000256" key="2">
    <source>
        <dbReference type="ARBA" id="ARBA00003690"/>
    </source>
</evidence>
<evidence type="ECO:0000256" key="8">
    <source>
        <dbReference type="ARBA" id="ARBA00022824"/>
    </source>
</evidence>
<dbReference type="InterPro" id="IPR017972">
    <property type="entry name" value="Cyt_P450_CS"/>
</dbReference>
<dbReference type="AlphaFoldDB" id="A0A9N9RUM1"/>
<dbReference type="OrthoDB" id="2789670at2759"/>
<dbReference type="GO" id="GO:0005506">
    <property type="term" value="F:iron ion binding"/>
    <property type="evidence" value="ECO:0007669"/>
    <property type="project" value="InterPro"/>
</dbReference>
<dbReference type="Gene3D" id="1.10.630.10">
    <property type="entry name" value="Cytochrome P450"/>
    <property type="match status" value="1"/>
</dbReference>
<evidence type="ECO:0000256" key="13">
    <source>
        <dbReference type="ARBA" id="ARBA00023136"/>
    </source>
</evidence>
<gene>
    <name evidence="16" type="ORF">CHIRRI_LOCUS8275</name>
</gene>
<keyword evidence="9" id="KW-0492">Microsome</keyword>
<evidence type="ECO:0000313" key="17">
    <source>
        <dbReference type="Proteomes" id="UP001153620"/>
    </source>
</evidence>
<dbReference type="PRINTS" id="PR00463">
    <property type="entry name" value="EP450I"/>
</dbReference>
<comment type="function">
    <text evidence="2">May be involved in the metabolism of insect hormones and in the breakdown of synthetic insecticides.</text>
</comment>
<organism evidence="16 17">
    <name type="scientific">Chironomus riparius</name>
    <dbReference type="NCBI Taxonomy" id="315576"/>
    <lineage>
        <taxon>Eukaryota</taxon>
        <taxon>Metazoa</taxon>
        <taxon>Ecdysozoa</taxon>
        <taxon>Arthropoda</taxon>
        <taxon>Hexapoda</taxon>
        <taxon>Insecta</taxon>
        <taxon>Pterygota</taxon>
        <taxon>Neoptera</taxon>
        <taxon>Endopterygota</taxon>
        <taxon>Diptera</taxon>
        <taxon>Nematocera</taxon>
        <taxon>Chironomoidea</taxon>
        <taxon>Chironomidae</taxon>
        <taxon>Chironominae</taxon>
        <taxon>Chironomus</taxon>
    </lineage>
</organism>
<keyword evidence="10 15" id="KW-0560">Oxidoreductase</keyword>
<dbReference type="InterPro" id="IPR036396">
    <property type="entry name" value="Cyt_P450_sf"/>
</dbReference>
<evidence type="ECO:0000256" key="7">
    <source>
        <dbReference type="ARBA" id="ARBA00022723"/>
    </source>
</evidence>
<evidence type="ECO:0000256" key="14">
    <source>
        <dbReference type="PIRSR" id="PIRSR602401-1"/>
    </source>
</evidence>
<reference evidence="16" key="2">
    <citation type="submission" date="2022-10" db="EMBL/GenBank/DDBJ databases">
        <authorList>
            <consortium name="ENA_rothamsted_submissions"/>
            <consortium name="culmorum"/>
            <person name="King R."/>
        </authorList>
    </citation>
    <scope>NUCLEOTIDE SEQUENCE</scope>
</reference>
<keyword evidence="17" id="KW-1185">Reference proteome</keyword>
<evidence type="ECO:0000256" key="6">
    <source>
        <dbReference type="ARBA" id="ARBA00022617"/>
    </source>
</evidence>
<evidence type="ECO:0008006" key="18">
    <source>
        <dbReference type="Google" id="ProtNLM"/>
    </source>
</evidence>
<dbReference type="InterPro" id="IPR001128">
    <property type="entry name" value="Cyt_P450"/>
</dbReference>
<sequence>MILFIILTFAAAGLLYLYLIWNFSYWSKRRVPSPKAKVLLGDLPNGILRKENMAYDFERLYNKYKGKTPFVGIIQLRDPRLLILEPELIKDVLVGKFHYFKNNEFADMIDTKLDPLFAKNPFFLKDDEWKEKRAEITPAFTTNRMKALYPLIQDVSARMVKYITIESKKSDPFDARELSAKYTTDVVSNCIFGVDAESFTKENAKIREMGKKLFSSSPWIFIKMILIESFKFLKRFIKIQFTEIEIQQFFVDLMKQALKYRDENNIQREDFLDYIIQLRNKKNISELEMASHTISFFSDGFETSSIAISHALYELGKSKRVQDKLREEIKNNANKNGQISFEKLQEMSYLDQVFHEALRMHPPLVTSSRLCSEDVDLEYDGKKVTVEKGMSVFIPYLSVHYDPENFLEPKNFHPERFDDGAMKDYLDRCVLMPFGGGPRICLGMRFALLQSKAALAAIVGNFEVTVNSKTQDNPLVIDPKEFLNIKTGGLWLDFKPLSEE</sequence>
<dbReference type="EMBL" id="OU895878">
    <property type="protein sequence ID" value="CAG9805403.1"/>
    <property type="molecule type" value="Genomic_DNA"/>
</dbReference>
<keyword evidence="11 14" id="KW-0408">Iron</keyword>
<dbReference type="InterPro" id="IPR002401">
    <property type="entry name" value="Cyt_P450_E_grp-I"/>
</dbReference>
<dbReference type="GO" id="GO:0005789">
    <property type="term" value="C:endoplasmic reticulum membrane"/>
    <property type="evidence" value="ECO:0007669"/>
    <property type="project" value="UniProtKB-SubCell"/>
</dbReference>
<feature type="binding site" description="axial binding residue" evidence="14">
    <location>
        <position position="441"/>
    </location>
    <ligand>
        <name>heme</name>
        <dbReference type="ChEBI" id="CHEBI:30413"/>
    </ligand>
    <ligandPart>
        <name>Fe</name>
        <dbReference type="ChEBI" id="CHEBI:18248"/>
    </ligandPart>
</feature>
<evidence type="ECO:0000256" key="15">
    <source>
        <dbReference type="RuleBase" id="RU000461"/>
    </source>
</evidence>
<accession>A0A9N9RUM1</accession>
<dbReference type="GO" id="GO:0016705">
    <property type="term" value="F:oxidoreductase activity, acting on paired donors, with incorporation or reduction of molecular oxygen"/>
    <property type="evidence" value="ECO:0007669"/>
    <property type="project" value="InterPro"/>
</dbReference>
<name>A0A9N9RUM1_9DIPT</name>
<evidence type="ECO:0000256" key="11">
    <source>
        <dbReference type="ARBA" id="ARBA00023004"/>
    </source>
</evidence>
<evidence type="ECO:0000256" key="9">
    <source>
        <dbReference type="ARBA" id="ARBA00022848"/>
    </source>
</evidence>
<evidence type="ECO:0000256" key="3">
    <source>
        <dbReference type="ARBA" id="ARBA00004174"/>
    </source>
</evidence>
<dbReference type="InterPro" id="IPR050476">
    <property type="entry name" value="Insect_CytP450_Detox"/>
</dbReference>
<keyword evidence="13" id="KW-0472">Membrane</keyword>
<dbReference type="SUPFAM" id="SSF48264">
    <property type="entry name" value="Cytochrome P450"/>
    <property type="match status" value="1"/>
</dbReference>